<sequence>MTRRTALLIPVLLVLGLLTAACATLHADGGAPTANHLISTPKSSTSLSARPILTSTQTFRGLTVIDRLPEIPGYERSCKKGKKCVFGPAWTDDTDAPLSKNGCDTRNDLIRSQLVNVVTTARSHGCKVIAGTLHDPYTGKTIPLAKTASGSTIEVDHVIALERIWNLGADQWTARQRATVANDPKNLIATDASLNSSKGSKGLGEWLPPNVGFVCEYTHRYLAVAAAYKLPITSADRDAVISHHC</sequence>
<reference evidence="3 4" key="1">
    <citation type="submission" date="2011-12" db="EMBL/GenBank/DDBJ databases">
        <title>Whole genome shotgun sequence of Gordonia effusa NBRC 100432.</title>
        <authorList>
            <person name="Yoshida I."/>
            <person name="Takarada H."/>
            <person name="Hosoyama A."/>
            <person name="Tsuchikane K."/>
            <person name="Katsumata H."/>
            <person name="Yamazaki S."/>
            <person name="Fujita N."/>
        </authorList>
    </citation>
    <scope>NUCLEOTIDE SEQUENCE [LARGE SCALE GENOMIC DNA]</scope>
    <source>
        <strain evidence="3 4">NBRC 100432</strain>
    </source>
</reference>
<name>H0R613_9ACTN</name>
<dbReference type="RefSeq" id="WP_007319849.1">
    <property type="nucleotide sequence ID" value="NZ_BAEH01000119.1"/>
</dbReference>
<feature type="chain" id="PRO_5038703788" description="GmrSD restriction endonucleases C-terminal domain-containing protein" evidence="1">
    <location>
        <begin position="28"/>
        <end position="245"/>
    </location>
</feature>
<dbReference type="OrthoDB" id="5196645at2"/>
<dbReference type="EMBL" id="BAEH01000119">
    <property type="protein sequence ID" value="GAB20514.1"/>
    <property type="molecule type" value="Genomic_DNA"/>
</dbReference>
<dbReference type="Pfam" id="PF07510">
    <property type="entry name" value="GmrSD_C"/>
    <property type="match status" value="1"/>
</dbReference>
<gene>
    <name evidence="3" type="ORF">GOEFS_119_00040</name>
</gene>
<dbReference type="STRING" id="1077974.GOEFS_119_00040"/>
<keyword evidence="4" id="KW-1185">Reference proteome</keyword>
<evidence type="ECO:0000259" key="2">
    <source>
        <dbReference type="Pfam" id="PF07510"/>
    </source>
</evidence>
<organism evidence="3 4">
    <name type="scientific">Gordonia effusa NBRC 100432</name>
    <dbReference type="NCBI Taxonomy" id="1077974"/>
    <lineage>
        <taxon>Bacteria</taxon>
        <taxon>Bacillati</taxon>
        <taxon>Actinomycetota</taxon>
        <taxon>Actinomycetes</taxon>
        <taxon>Mycobacteriales</taxon>
        <taxon>Gordoniaceae</taxon>
        <taxon>Gordonia</taxon>
    </lineage>
</organism>
<dbReference type="PANTHER" id="PTHR24094:SF15">
    <property type="entry name" value="AMP-DEPENDENT SYNTHETASE_LIGASE DOMAIN-CONTAINING PROTEIN-RELATED"/>
    <property type="match status" value="1"/>
</dbReference>
<evidence type="ECO:0000313" key="3">
    <source>
        <dbReference type="EMBL" id="GAB20514.1"/>
    </source>
</evidence>
<evidence type="ECO:0000256" key="1">
    <source>
        <dbReference type="SAM" id="SignalP"/>
    </source>
</evidence>
<accession>H0R613</accession>
<dbReference type="PROSITE" id="PS51257">
    <property type="entry name" value="PROKAR_LIPOPROTEIN"/>
    <property type="match status" value="1"/>
</dbReference>
<comment type="caution">
    <text evidence="3">The sequence shown here is derived from an EMBL/GenBank/DDBJ whole genome shotgun (WGS) entry which is preliminary data.</text>
</comment>
<dbReference type="Proteomes" id="UP000035034">
    <property type="component" value="Unassembled WGS sequence"/>
</dbReference>
<feature type="signal peptide" evidence="1">
    <location>
        <begin position="1"/>
        <end position="27"/>
    </location>
</feature>
<dbReference type="PANTHER" id="PTHR24094">
    <property type="entry name" value="SECRETED PROTEIN"/>
    <property type="match status" value="1"/>
</dbReference>
<dbReference type="InterPro" id="IPR011089">
    <property type="entry name" value="GmrSD_C"/>
</dbReference>
<proteinExistence type="predicted"/>
<keyword evidence="1" id="KW-0732">Signal</keyword>
<feature type="domain" description="GmrSD restriction endonucleases C-terminal" evidence="2">
    <location>
        <begin position="105"/>
        <end position="237"/>
    </location>
</feature>
<evidence type="ECO:0000313" key="4">
    <source>
        <dbReference type="Proteomes" id="UP000035034"/>
    </source>
</evidence>
<dbReference type="eggNOG" id="COG3513">
    <property type="taxonomic scope" value="Bacteria"/>
</dbReference>
<dbReference type="AlphaFoldDB" id="H0R613"/>
<protein>
    <recommendedName>
        <fullName evidence="2">GmrSD restriction endonucleases C-terminal domain-containing protein</fullName>
    </recommendedName>
</protein>